<evidence type="ECO:0000256" key="1">
    <source>
        <dbReference type="SAM" id="MobiDB-lite"/>
    </source>
</evidence>
<organism evidence="2 3">
    <name type="scientific">Labeo rohita</name>
    <name type="common">Indian major carp</name>
    <name type="synonym">Cyprinus rohita</name>
    <dbReference type="NCBI Taxonomy" id="84645"/>
    <lineage>
        <taxon>Eukaryota</taxon>
        <taxon>Metazoa</taxon>
        <taxon>Chordata</taxon>
        <taxon>Craniata</taxon>
        <taxon>Vertebrata</taxon>
        <taxon>Euteleostomi</taxon>
        <taxon>Actinopterygii</taxon>
        <taxon>Neopterygii</taxon>
        <taxon>Teleostei</taxon>
        <taxon>Ostariophysi</taxon>
        <taxon>Cypriniformes</taxon>
        <taxon>Cyprinidae</taxon>
        <taxon>Labeoninae</taxon>
        <taxon>Labeonini</taxon>
        <taxon>Labeo</taxon>
    </lineage>
</organism>
<protein>
    <submittedName>
        <fullName evidence="2">Axonemal dynein light chain domain-containing 1-like protein</fullName>
    </submittedName>
</protein>
<gene>
    <name evidence="2" type="ORF">ROHU_013150</name>
</gene>
<name>A0A498L7K0_LABRO</name>
<evidence type="ECO:0000313" key="3">
    <source>
        <dbReference type="Proteomes" id="UP000290572"/>
    </source>
</evidence>
<sequence length="74" mass="7895">MSVSVKCSPCPPDGAKPDSRRTKRPSAAVNNSGRSQSPSTVSQQQNNSQTSDQNHSEAGYNTLQSGQSLHITHK</sequence>
<feature type="compositionally biased region" description="Polar residues" evidence="1">
    <location>
        <begin position="59"/>
        <end position="74"/>
    </location>
</feature>
<comment type="caution">
    <text evidence="2">The sequence shown here is derived from an EMBL/GenBank/DDBJ whole genome shotgun (WGS) entry which is preliminary data.</text>
</comment>
<keyword evidence="3" id="KW-1185">Reference proteome</keyword>
<dbReference type="EMBL" id="QBIY01013464">
    <property type="protein sequence ID" value="RXN04068.1"/>
    <property type="molecule type" value="Genomic_DNA"/>
</dbReference>
<feature type="region of interest" description="Disordered" evidence="1">
    <location>
        <begin position="1"/>
        <end position="74"/>
    </location>
</feature>
<feature type="compositionally biased region" description="Low complexity" evidence="1">
    <location>
        <begin position="35"/>
        <end position="53"/>
    </location>
</feature>
<reference evidence="2 3" key="1">
    <citation type="submission" date="2018-03" db="EMBL/GenBank/DDBJ databases">
        <title>Draft genome sequence of Rohu Carp (Labeo rohita).</title>
        <authorList>
            <person name="Das P."/>
            <person name="Kushwaha B."/>
            <person name="Joshi C.G."/>
            <person name="Kumar D."/>
            <person name="Nagpure N.S."/>
            <person name="Sahoo L."/>
            <person name="Das S.P."/>
            <person name="Bit A."/>
            <person name="Patnaik S."/>
            <person name="Meher P.K."/>
            <person name="Jayasankar P."/>
            <person name="Koringa P.G."/>
            <person name="Patel N.V."/>
            <person name="Hinsu A.T."/>
            <person name="Kumar R."/>
            <person name="Pandey M."/>
            <person name="Agarwal S."/>
            <person name="Srivastava S."/>
            <person name="Singh M."/>
            <person name="Iquebal M.A."/>
            <person name="Jaiswal S."/>
            <person name="Angadi U.B."/>
            <person name="Kumar N."/>
            <person name="Raza M."/>
            <person name="Shah T.M."/>
            <person name="Rai A."/>
            <person name="Jena J.K."/>
        </authorList>
    </citation>
    <scope>NUCLEOTIDE SEQUENCE [LARGE SCALE GENOMIC DNA]</scope>
    <source>
        <strain evidence="2">DASCIFA01</strain>
        <tissue evidence="2">Testis</tissue>
    </source>
</reference>
<accession>A0A498L7K0</accession>
<dbReference type="AlphaFoldDB" id="A0A498L7K0"/>
<dbReference type="Proteomes" id="UP000290572">
    <property type="component" value="Unassembled WGS sequence"/>
</dbReference>
<evidence type="ECO:0000313" key="2">
    <source>
        <dbReference type="EMBL" id="RXN04068.1"/>
    </source>
</evidence>
<proteinExistence type="predicted"/>